<feature type="region of interest" description="Disordered" evidence="1">
    <location>
        <begin position="279"/>
        <end position="378"/>
    </location>
</feature>
<reference evidence="2 3" key="1">
    <citation type="submission" date="2018-05" db="EMBL/GenBank/DDBJ databases">
        <title>Lujinxingia marina gen. nov. sp. nov., a new facultative anaerobic member of the class Deltaproteobacteria, and proposal of Lujinxingaceae fam. nov.</title>
        <authorList>
            <person name="Li C.-M."/>
        </authorList>
    </citation>
    <scope>NUCLEOTIDE SEQUENCE [LARGE SCALE GENOMIC DNA]</scope>
    <source>
        <strain evidence="2 3">B210</strain>
    </source>
</reference>
<feature type="region of interest" description="Disordered" evidence="1">
    <location>
        <begin position="230"/>
        <end position="256"/>
    </location>
</feature>
<dbReference type="Proteomes" id="UP000249169">
    <property type="component" value="Unassembled WGS sequence"/>
</dbReference>
<feature type="compositionally biased region" description="Basic and acidic residues" evidence="1">
    <location>
        <begin position="320"/>
        <end position="330"/>
    </location>
</feature>
<dbReference type="EMBL" id="QHKO01000003">
    <property type="protein sequence ID" value="RAL22791.1"/>
    <property type="molecule type" value="Genomic_DNA"/>
</dbReference>
<keyword evidence="3" id="KW-1185">Reference proteome</keyword>
<gene>
    <name evidence="2" type="ORF">DL240_07820</name>
</gene>
<proteinExistence type="predicted"/>
<evidence type="ECO:0000313" key="3">
    <source>
        <dbReference type="Proteomes" id="UP000249169"/>
    </source>
</evidence>
<sequence length="582" mass="65186">MIRRELQALSSPNFQQLAVHCGLDISELDLSQLSRRRLVAPLEVSGEVEGGYTRLHLFVLARYLEAVRPVRHPWGSRAAGHTLDEVAELGRELEAIFEGLGQGRVGEDLLSRADRVLRELERFLAGCDPFGPLGEVIDLLNPEFVARLRNQGRLYAELRGASRALADALQVGESRPAREPMTRPMFQFDVEAAARQTPTDELRSTQVIDEPMETSARAREAIDEVFSAASEVSESAEEERVLPRQARQTPASMTRDELRSTAVIEVSLEDIDVLDEDSFSEPAPAEASAPEELHEQVTQGDEACEKGQLAEESSDPILLTEEKPEVEASRTFRRASQPTERTLELNERLARLRADDGERNPPTAIQADATDEPTAPTQDLSARIEELNRRRETYLKEQAWEPLAELYESGIELFADAGERQQVFLVLAMLYEVKLRQKEKAFDAFARAFGERQALAGRGKALEGLQRLGRAASLHQGYVEWLQMQLSTPLDEQEREGMQKELALALFSDRQYQKAFLCYASFLADAPERNVTAESLAQLARLGEYIEAEEVQSFYDDLLEQELSPSIAGLIREQIVQGEQAP</sequence>
<dbReference type="AlphaFoldDB" id="A0A328C5E3"/>
<comment type="caution">
    <text evidence="2">The sequence shown here is derived from an EMBL/GenBank/DDBJ whole genome shotgun (WGS) entry which is preliminary data.</text>
</comment>
<accession>A0A328C5E3</accession>
<feature type="compositionally biased region" description="Basic and acidic residues" evidence="1">
    <location>
        <begin position="341"/>
        <end position="359"/>
    </location>
</feature>
<dbReference type="RefSeq" id="WP_111729319.1">
    <property type="nucleotide sequence ID" value="NZ_QHKO01000003.1"/>
</dbReference>
<evidence type="ECO:0000313" key="2">
    <source>
        <dbReference type="EMBL" id="RAL22791.1"/>
    </source>
</evidence>
<protein>
    <submittedName>
        <fullName evidence="2">Uncharacterized protein</fullName>
    </submittedName>
</protein>
<organism evidence="2 3">
    <name type="scientific">Lujinxingia litoralis</name>
    <dbReference type="NCBI Taxonomy" id="2211119"/>
    <lineage>
        <taxon>Bacteria</taxon>
        <taxon>Deltaproteobacteria</taxon>
        <taxon>Bradymonadales</taxon>
        <taxon>Lujinxingiaceae</taxon>
        <taxon>Lujinxingia</taxon>
    </lineage>
</organism>
<name>A0A328C5E3_9DELT</name>
<dbReference type="OrthoDB" id="5482737at2"/>
<feature type="compositionally biased region" description="Low complexity" evidence="1">
    <location>
        <begin position="280"/>
        <end position="290"/>
    </location>
</feature>
<evidence type="ECO:0000256" key="1">
    <source>
        <dbReference type="SAM" id="MobiDB-lite"/>
    </source>
</evidence>